<keyword evidence="2" id="KW-1277">Toxin-antitoxin system</keyword>
<keyword evidence="8" id="KW-1185">Reference proteome</keyword>
<proteinExistence type="inferred from homology"/>
<dbReference type="GO" id="GO:0003677">
    <property type="term" value="F:DNA binding"/>
    <property type="evidence" value="ECO:0007669"/>
    <property type="project" value="UniProtKB-KW"/>
</dbReference>
<dbReference type="SUPFAM" id="SSF47598">
    <property type="entry name" value="Ribbon-helix-helix"/>
    <property type="match status" value="1"/>
</dbReference>
<dbReference type="EMBL" id="VDES01000001">
    <property type="protein sequence ID" value="MBA1373253.1"/>
    <property type="molecule type" value="Genomic_DNA"/>
</dbReference>
<dbReference type="GO" id="GO:0006355">
    <property type="term" value="P:regulation of DNA-templated transcription"/>
    <property type="evidence" value="ECO:0007669"/>
    <property type="project" value="InterPro"/>
</dbReference>
<evidence type="ECO:0000256" key="6">
    <source>
        <dbReference type="ARBA" id="ARBA00049988"/>
    </source>
</evidence>
<sequence>MAQKSERIEVRTTPNMKALLQRAATFSHKNVTEFLLEAGIHAAEEALVDRRMFRLDDAQWQAFQDVLDRPVQSKPRLARLLAEKSVLE</sequence>
<dbReference type="InterPro" id="IPR010985">
    <property type="entry name" value="Ribbon_hlx_hlx"/>
</dbReference>
<comment type="caution">
    <text evidence="7">The sequence shown here is derived from an EMBL/GenBank/DDBJ whole genome shotgun (WGS) entry which is preliminary data.</text>
</comment>
<keyword evidence="3" id="KW-0805">Transcription regulation</keyword>
<evidence type="ECO:0000256" key="4">
    <source>
        <dbReference type="ARBA" id="ARBA00023125"/>
    </source>
</evidence>
<accession>A0A7V8U7Q9</accession>
<keyword evidence="5" id="KW-0804">Transcription</keyword>
<evidence type="ECO:0000256" key="2">
    <source>
        <dbReference type="ARBA" id="ARBA00022649"/>
    </source>
</evidence>
<dbReference type="Proteomes" id="UP000589292">
    <property type="component" value="Unassembled WGS sequence"/>
</dbReference>
<reference evidence="7 8" key="1">
    <citation type="journal article" date="1994" name="Int. J. Syst. Bacteriol.">
        <title>Phylogenetic positions of novel aerobic, bacteriochlorophyll a-containing bacteria and description of Roseococcus thiosulfatophilus gen. nov., sp. nov., Erythromicrobium ramosum gen. nov., sp. nov., and Erythrobacter litoralis sp. nov.</title>
        <authorList>
            <person name="Yurkov V."/>
            <person name="Stackebrandt E."/>
            <person name="Holmes A."/>
            <person name="Fuerst J.A."/>
            <person name="Hugenholtz P."/>
            <person name="Golecki J."/>
            <person name="Gad'on N."/>
            <person name="Gorlenko V.M."/>
            <person name="Kompantseva E.I."/>
            <person name="Drews G."/>
        </authorList>
    </citation>
    <scope>NUCLEOTIDE SEQUENCE [LARGE SCALE GENOMIC DNA]</scope>
    <source>
        <strain evidence="7 8">KR-99</strain>
    </source>
</reference>
<dbReference type="Pfam" id="PF08681">
    <property type="entry name" value="TacA1"/>
    <property type="match status" value="1"/>
</dbReference>
<evidence type="ECO:0000256" key="5">
    <source>
        <dbReference type="ARBA" id="ARBA00023163"/>
    </source>
</evidence>
<keyword evidence="4" id="KW-0238">DNA-binding</keyword>
<evidence type="ECO:0000313" key="8">
    <source>
        <dbReference type="Proteomes" id="UP000589292"/>
    </source>
</evidence>
<dbReference type="AlphaFoldDB" id="A0A7V8U7Q9"/>
<dbReference type="PANTHER" id="PTHR35401:SF1">
    <property type="entry name" value="CYTOPLASMIC PROTEIN"/>
    <property type="match status" value="1"/>
</dbReference>
<evidence type="ECO:0000313" key="7">
    <source>
        <dbReference type="EMBL" id="MBA1373253.1"/>
    </source>
</evidence>
<comment type="similarity">
    <text evidence="6">Belongs to the TacA antitoxin family.</text>
</comment>
<dbReference type="Gene3D" id="1.20.5.780">
    <property type="entry name" value="Single helix bin"/>
    <property type="match status" value="1"/>
</dbReference>
<dbReference type="InterPro" id="IPR014795">
    <property type="entry name" value="TacA_1-like"/>
</dbReference>
<name>A0A7V8U7Q9_9SPHN</name>
<dbReference type="PANTHER" id="PTHR35401">
    <property type="entry name" value="COPG FAMILY HELIX-TURN-HELIX PROTEIN-RELATED-RELATED"/>
    <property type="match status" value="1"/>
</dbReference>
<evidence type="ECO:0000256" key="3">
    <source>
        <dbReference type="ARBA" id="ARBA00023015"/>
    </source>
</evidence>
<evidence type="ECO:0000256" key="1">
    <source>
        <dbReference type="ARBA" id="ARBA00022491"/>
    </source>
</evidence>
<protein>
    <submittedName>
        <fullName evidence="7">DUF1778 domain-containing protein</fullName>
    </submittedName>
</protein>
<gene>
    <name evidence="7" type="ORF">FG486_02805</name>
</gene>
<keyword evidence="1" id="KW-0678">Repressor</keyword>
<organism evidence="7 8">
    <name type="scientific">Sphingomonas ursincola</name>
    <dbReference type="NCBI Taxonomy" id="56361"/>
    <lineage>
        <taxon>Bacteria</taxon>
        <taxon>Pseudomonadati</taxon>
        <taxon>Pseudomonadota</taxon>
        <taxon>Alphaproteobacteria</taxon>
        <taxon>Sphingomonadales</taxon>
        <taxon>Sphingomonadaceae</taxon>
        <taxon>Sphingomonas</taxon>
    </lineage>
</organism>